<dbReference type="Proteomes" id="UP000193083">
    <property type="component" value="Unassembled WGS sequence"/>
</dbReference>
<evidence type="ECO:0000313" key="2">
    <source>
        <dbReference type="Proteomes" id="UP000193083"/>
    </source>
</evidence>
<dbReference type="Gene3D" id="1.10.3230.30">
    <property type="entry name" value="Phage gp6-like head-tail connector protein"/>
    <property type="match status" value="1"/>
</dbReference>
<dbReference type="CDD" id="cd08054">
    <property type="entry name" value="gp6"/>
    <property type="match status" value="1"/>
</dbReference>
<dbReference type="RefSeq" id="WP_085464699.1">
    <property type="nucleotide sequence ID" value="NZ_FXBL01000004.1"/>
</dbReference>
<evidence type="ECO:0000313" key="1">
    <source>
        <dbReference type="EMBL" id="SMH42816.1"/>
    </source>
</evidence>
<evidence type="ECO:0008006" key="3">
    <source>
        <dbReference type="Google" id="ProtNLM"/>
    </source>
</evidence>
<protein>
    <recommendedName>
        <fullName evidence="3">Phage gp6-like head-tail connector protein</fullName>
    </recommendedName>
</protein>
<dbReference type="InterPro" id="IPR011738">
    <property type="entry name" value="Phage_CHP"/>
</dbReference>
<organism evidence="1 2">
    <name type="scientific">Mesorhizobium australicum</name>
    <dbReference type="NCBI Taxonomy" id="536018"/>
    <lineage>
        <taxon>Bacteria</taxon>
        <taxon>Pseudomonadati</taxon>
        <taxon>Pseudomonadota</taxon>
        <taxon>Alphaproteobacteria</taxon>
        <taxon>Hyphomicrobiales</taxon>
        <taxon>Phyllobacteriaceae</taxon>
        <taxon>Mesorhizobium</taxon>
    </lineage>
</organism>
<name>A0A1X7NX37_9HYPH</name>
<dbReference type="Pfam" id="PF05135">
    <property type="entry name" value="Phage_connect_1"/>
    <property type="match status" value="1"/>
</dbReference>
<proteinExistence type="predicted"/>
<dbReference type="InterPro" id="IPR021146">
    <property type="entry name" value="Phage_gp6-like_head-tail"/>
</dbReference>
<dbReference type="EMBL" id="FXBL01000004">
    <property type="protein sequence ID" value="SMH42816.1"/>
    <property type="molecule type" value="Genomic_DNA"/>
</dbReference>
<dbReference type="InterPro" id="IPR006450">
    <property type="entry name" value="Phage_HK97_gp6-like"/>
</dbReference>
<dbReference type="OrthoDB" id="7597216at2"/>
<dbReference type="NCBIfam" id="TIGR02215">
    <property type="entry name" value="phage_chp_gp8"/>
    <property type="match status" value="1"/>
</dbReference>
<keyword evidence="2" id="KW-1185">Reference proteome</keyword>
<gene>
    <name evidence="1" type="ORF">SAMN02982922_2795</name>
</gene>
<reference evidence="1 2" key="1">
    <citation type="submission" date="2017-04" db="EMBL/GenBank/DDBJ databases">
        <authorList>
            <person name="Afonso C.L."/>
            <person name="Miller P.J."/>
            <person name="Scott M.A."/>
            <person name="Spackman E."/>
            <person name="Goraichik I."/>
            <person name="Dimitrov K.M."/>
            <person name="Suarez D.L."/>
            <person name="Swayne D.E."/>
        </authorList>
    </citation>
    <scope>NUCLEOTIDE SEQUENCE [LARGE SCALE GENOMIC DNA]</scope>
    <source>
        <strain evidence="1 2">B5P</strain>
    </source>
</reference>
<dbReference type="NCBIfam" id="TIGR01560">
    <property type="entry name" value="put_DNA_pack"/>
    <property type="match status" value="2"/>
</dbReference>
<sequence>MTLYRTVDPAGEPVTLAEAKAQLRVAHDSEDVLIAGLIRAARAEVEAQTGMALIDQSWRLSMDDWPHDGLVRLRRHPVKQILSVTVYGEEGEAAVLDPQSYEADLASRPARLHFTAPPAPERRLNGIEVDFTAGFGEAGTDVPDLLKRAVLMLVAHWYEFRGSYRAEDQPVSIPAGFDRLISTYRTGRL</sequence>
<dbReference type="AlphaFoldDB" id="A0A1X7NX37"/>
<accession>A0A1X7NX37</accession>